<comment type="caution">
    <text evidence="9">The sequence shown here is derived from an EMBL/GenBank/DDBJ whole genome shotgun (WGS) entry which is preliminary data.</text>
</comment>
<feature type="transmembrane region" description="Helical" evidence="7">
    <location>
        <begin position="183"/>
        <end position="203"/>
    </location>
</feature>
<reference evidence="9 10" key="1">
    <citation type="submission" date="2019-01" db="EMBL/GenBank/DDBJ databases">
        <title>Spirosoma flava sp. nov., a propanil-degrading bacterium isolated from herbicide-contaminated soil.</title>
        <authorList>
            <person name="Zhang L."/>
            <person name="Jiang J.-D."/>
        </authorList>
    </citation>
    <scope>NUCLEOTIDE SEQUENCE [LARGE SCALE GENOMIC DNA]</scope>
    <source>
        <strain evidence="9 10">TY50</strain>
    </source>
</reference>
<evidence type="ECO:0000259" key="8">
    <source>
        <dbReference type="Pfam" id="PF01757"/>
    </source>
</evidence>
<gene>
    <name evidence="9" type="ORF">EQG79_23730</name>
</gene>
<dbReference type="GO" id="GO:0009246">
    <property type="term" value="P:enterobacterial common antigen biosynthetic process"/>
    <property type="evidence" value="ECO:0007669"/>
    <property type="project" value="TreeGrafter"/>
</dbReference>
<proteinExistence type="inferred from homology"/>
<dbReference type="RefSeq" id="WP_129604791.1">
    <property type="nucleotide sequence ID" value="NZ_SBLB01000007.1"/>
</dbReference>
<keyword evidence="4 7" id="KW-0812">Transmembrane</keyword>
<dbReference type="PANTHER" id="PTHR40074:SF2">
    <property type="entry name" value="O-ACETYLTRANSFERASE WECH"/>
    <property type="match status" value="1"/>
</dbReference>
<feature type="transmembrane region" description="Helical" evidence="7">
    <location>
        <begin position="236"/>
        <end position="255"/>
    </location>
</feature>
<comment type="similarity">
    <text evidence="2">Belongs to the acyltransferase 3 family.</text>
</comment>
<dbReference type="GO" id="GO:0016413">
    <property type="term" value="F:O-acetyltransferase activity"/>
    <property type="evidence" value="ECO:0007669"/>
    <property type="project" value="TreeGrafter"/>
</dbReference>
<accession>A0A4Q2UFH9</accession>
<feature type="transmembrane region" description="Helical" evidence="7">
    <location>
        <begin position="298"/>
        <end position="319"/>
    </location>
</feature>
<feature type="transmembrane region" description="Helical" evidence="7">
    <location>
        <begin position="331"/>
        <end position="348"/>
    </location>
</feature>
<evidence type="ECO:0000256" key="2">
    <source>
        <dbReference type="ARBA" id="ARBA00007400"/>
    </source>
</evidence>
<keyword evidence="6 7" id="KW-0472">Membrane</keyword>
<feature type="transmembrane region" description="Helical" evidence="7">
    <location>
        <begin position="210"/>
        <end position="230"/>
    </location>
</feature>
<feature type="domain" description="Acyltransferase 3" evidence="8">
    <location>
        <begin position="43"/>
        <end position="384"/>
    </location>
</feature>
<keyword evidence="5 7" id="KW-1133">Transmembrane helix</keyword>
<keyword evidence="10" id="KW-1185">Reference proteome</keyword>
<feature type="transmembrane region" description="Helical" evidence="7">
    <location>
        <begin position="102"/>
        <end position="119"/>
    </location>
</feature>
<organism evidence="9 10">
    <name type="scientific">Spirosoma sordidisoli</name>
    <dbReference type="NCBI Taxonomy" id="2502893"/>
    <lineage>
        <taxon>Bacteria</taxon>
        <taxon>Pseudomonadati</taxon>
        <taxon>Bacteroidota</taxon>
        <taxon>Cytophagia</taxon>
        <taxon>Cytophagales</taxon>
        <taxon>Cytophagaceae</taxon>
        <taxon>Spirosoma</taxon>
    </lineage>
</organism>
<keyword evidence="3" id="KW-1003">Cell membrane</keyword>
<feature type="transmembrane region" description="Helical" evidence="7">
    <location>
        <begin position="44"/>
        <end position="64"/>
    </location>
</feature>
<evidence type="ECO:0000256" key="7">
    <source>
        <dbReference type="SAM" id="Phobius"/>
    </source>
</evidence>
<dbReference type="EMBL" id="SBLB01000007">
    <property type="protein sequence ID" value="RYC67716.1"/>
    <property type="molecule type" value="Genomic_DNA"/>
</dbReference>
<dbReference type="Proteomes" id="UP000290407">
    <property type="component" value="Unassembled WGS sequence"/>
</dbReference>
<evidence type="ECO:0000313" key="10">
    <source>
        <dbReference type="Proteomes" id="UP000290407"/>
    </source>
</evidence>
<keyword evidence="9" id="KW-0012">Acyltransferase</keyword>
<name>A0A4Q2UFH9_9BACT</name>
<evidence type="ECO:0000256" key="1">
    <source>
        <dbReference type="ARBA" id="ARBA00004651"/>
    </source>
</evidence>
<feature type="transmembrane region" description="Helical" evidence="7">
    <location>
        <begin position="267"/>
        <end position="286"/>
    </location>
</feature>
<evidence type="ECO:0000256" key="5">
    <source>
        <dbReference type="ARBA" id="ARBA00022989"/>
    </source>
</evidence>
<comment type="subcellular location">
    <subcellularLocation>
        <location evidence="1">Cell membrane</location>
        <topology evidence="1">Multi-pass membrane protein</topology>
    </subcellularLocation>
</comment>
<evidence type="ECO:0000256" key="4">
    <source>
        <dbReference type="ARBA" id="ARBA00022692"/>
    </source>
</evidence>
<evidence type="ECO:0000256" key="6">
    <source>
        <dbReference type="ARBA" id="ARBA00023136"/>
    </source>
</evidence>
<dbReference type="Pfam" id="PF01757">
    <property type="entry name" value="Acyl_transf_3"/>
    <property type="match status" value="1"/>
</dbReference>
<dbReference type="PANTHER" id="PTHR40074">
    <property type="entry name" value="O-ACETYLTRANSFERASE WECH"/>
    <property type="match status" value="1"/>
</dbReference>
<keyword evidence="9" id="KW-0808">Transferase</keyword>
<evidence type="ECO:0000313" key="9">
    <source>
        <dbReference type="EMBL" id="RYC67716.1"/>
    </source>
</evidence>
<feature type="transmembrane region" description="Helical" evidence="7">
    <location>
        <begin position="368"/>
        <end position="387"/>
    </location>
</feature>
<dbReference type="InterPro" id="IPR002656">
    <property type="entry name" value="Acyl_transf_3_dom"/>
</dbReference>
<protein>
    <submittedName>
        <fullName evidence="9">Acyltransferase</fullName>
    </submittedName>
</protein>
<evidence type="ECO:0000256" key="3">
    <source>
        <dbReference type="ARBA" id="ARBA00022475"/>
    </source>
</evidence>
<dbReference type="AlphaFoldDB" id="A0A4Q2UFH9"/>
<sequence length="407" mass="45903">MNHAVLYSKSKVTVHFSSLIMLSTTQPTKTHPIDSNPLKTDYAFINWVRLIAMFSIVMVHCLTFPAPPASTPINQLLAFPTANLMTNGQAAAILTLEQCMRFGTLHFFIVAGFLIGKTLKDGSAISYFRRRLTTIAYPFLIAFGLYYLKSLGFNIAKGEFGSLADFSSYAVDKLIVSLLDTPYWFIPTYFFSLAILLACRLYLARAWFGWILVAVNLLYAVNVYTGWLAARHNYALFGFLFYLWLGYIIGSTDAVMKSRAYISTKALAGLTIALFGFALLEIYILFNAQSGDPVNSLRLSNQLFAIALFFLLTRVNYLHKLPFLHPRTESFGIYLYHMFFVIVLGRAIDLIPQMRAFTYQADYSGLTLVILSLLRGLLIYTLTLLFVKAIATSRWRWLIGLRAGKPA</sequence>
<dbReference type="GO" id="GO:0005886">
    <property type="term" value="C:plasma membrane"/>
    <property type="evidence" value="ECO:0007669"/>
    <property type="project" value="UniProtKB-SubCell"/>
</dbReference>
<feature type="transmembrane region" description="Helical" evidence="7">
    <location>
        <begin position="131"/>
        <end position="148"/>
    </location>
</feature>